<organism evidence="2 3">
    <name type="scientific">Schleiferilactobacillus harbinensis DSM 16991</name>
    <dbReference type="NCBI Taxonomy" id="1122147"/>
    <lineage>
        <taxon>Bacteria</taxon>
        <taxon>Bacillati</taxon>
        <taxon>Bacillota</taxon>
        <taxon>Bacilli</taxon>
        <taxon>Lactobacillales</taxon>
        <taxon>Lactobacillaceae</taxon>
        <taxon>Schleiferilactobacillus</taxon>
    </lineage>
</organism>
<evidence type="ECO:0000313" key="2">
    <source>
        <dbReference type="EMBL" id="KRM29196.1"/>
    </source>
</evidence>
<evidence type="ECO:0000313" key="3">
    <source>
        <dbReference type="Proteomes" id="UP000050949"/>
    </source>
</evidence>
<proteinExistence type="predicted"/>
<keyword evidence="1" id="KW-1133">Transmembrane helix</keyword>
<name>A0A0R1XRL1_9LACO</name>
<accession>A0A0R1XRL1</accession>
<keyword evidence="1" id="KW-0812">Transmembrane</keyword>
<feature type="transmembrane region" description="Helical" evidence="1">
    <location>
        <begin position="93"/>
        <end position="108"/>
    </location>
</feature>
<reference evidence="2 3" key="1">
    <citation type="journal article" date="2015" name="Genome Announc.">
        <title>Expanding the biotechnology potential of lactobacilli through comparative genomics of 213 strains and associated genera.</title>
        <authorList>
            <person name="Sun Z."/>
            <person name="Harris H.M."/>
            <person name="McCann A."/>
            <person name="Guo C."/>
            <person name="Argimon S."/>
            <person name="Zhang W."/>
            <person name="Yang X."/>
            <person name="Jeffery I.B."/>
            <person name="Cooney J.C."/>
            <person name="Kagawa T.F."/>
            <person name="Liu W."/>
            <person name="Song Y."/>
            <person name="Salvetti E."/>
            <person name="Wrobel A."/>
            <person name="Rasinkangas P."/>
            <person name="Parkhill J."/>
            <person name="Rea M.C."/>
            <person name="O'Sullivan O."/>
            <person name="Ritari J."/>
            <person name="Douillard F.P."/>
            <person name="Paul Ross R."/>
            <person name="Yang R."/>
            <person name="Briner A.E."/>
            <person name="Felis G.E."/>
            <person name="de Vos W.M."/>
            <person name="Barrangou R."/>
            <person name="Klaenhammer T.R."/>
            <person name="Caufield P.W."/>
            <person name="Cui Y."/>
            <person name="Zhang H."/>
            <person name="O'Toole P.W."/>
        </authorList>
    </citation>
    <scope>NUCLEOTIDE SEQUENCE [LARGE SCALE GENOMIC DNA]</scope>
    <source>
        <strain evidence="2 3">DSM 16991</strain>
    </source>
</reference>
<keyword evidence="1" id="KW-0472">Membrane</keyword>
<protein>
    <submittedName>
        <fullName evidence="2">Uncharacterized protein</fullName>
    </submittedName>
</protein>
<sequence>MHFWIGLGMIGIGVWLSLNDNYFTWPPGLRDFANEDAVDMLFVVAGASMALWTLDDYRTPTWDHIQLVAAAMLMSALTMYQFCHWFVTGAPMPWISNGVITAYVVILAKRSDSGHAMAGPDTQINK</sequence>
<gene>
    <name evidence="2" type="ORF">FC91_GL001021</name>
</gene>
<dbReference type="AlphaFoldDB" id="A0A0R1XRL1"/>
<feature type="transmembrane region" description="Helical" evidence="1">
    <location>
        <begin position="7"/>
        <end position="25"/>
    </location>
</feature>
<dbReference type="EMBL" id="AZFW01000017">
    <property type="protein sequence ID" value="KRM29196.1"/>
    <property type="molecule type" value="Genomic_DNA"/>
</dbReference>
<comment type="caution">
    <text evidence="2">The sequence shown here is derived from an EMBL/GenBank/DDBJ whole genome shotgun (WGS) entry which is preliminary data.</text>
</comment>
<dbReference type="PATRIC" id="fig|1122147.4.peg.1056"/>
<evidence type="ECO:0000256" key="1">
    <source>
        <dbReference type="SAM" id="Phobius"/>
    </source>
</evidence>
<dbReference type="Proteomes" id="UP000050949">
    <property type="component" value="Unassembled WGS sequence"/>
</dbReference>